<keyword evidence="1" id="KW-0472">Membrane</keyword>
<evidence type="ECO:0008006" key="4">
    <source>
        <dbReference type="Google" id="ProtNLM"/>
    </source>
</evidence>
<dbReference type="Proteomes" id="UP001501470">
    <property type="component" value="Unassembled WGS sequence"/>
</dbReference>
<sequence>MERLRTPFFIVALVAMALVVCVELGEQLLIGGVDAGTALTDNAAALGAQVPAGGHVERPSGVGIPYLALLDFAALFTVALMAAGLVVPQRLHGRLQGVVTLIVAILLLLTSIGLILLAVAKLVLMVALLLAFPFGTIAYLILFASFPRGTATVILSLLMFLKLVYAGSLVAAQPRFLQNKGLVLLTLCSLLCNVVVAFLHGLVPGILVSITDAVAGIVVAIVALIWSVVLLVGAVVGIVTAARTTADTARTTATALPAT</sequence>
<comment type="caution">
    <text evidence="2">The sequence shown here is derived from an EMBL/GenBank/DDBJ whole genome shotgun (WGS) entry which is preliminary data.</text>
</comment>
<gene>
    <name evidence="2" type="ORF">GCM10009827_045470</name>
</gene>
<name>A0ABN2ASC9_9ACTN</name>
<dbReference type="RefSeq" id="WP_344504043.1">
    <property type="nucleotide sequence ID" value="NZ_BAAAQD010000009.1"/>
</dbReference>
<reference evidence="2 3" key="1">
    <citation type="journal article" date="2019" name="Int. J. Syst. Evol. Microbiol.">
        <title>The Global Catalogue of Microorganisms (GCM) 10K type strain sequencing project: providing services to taxonomists for standard genome sequencing and annotation.</title>
        <authorList>
            <consortium name="The Broad Institute Genomics Platform"/>
            <consortium name="The Broad Institute Genome Sequencing Center for Infectious Disease"/>
            <person name="Wu L."/>
            <person name="Ma J."/>
        </authorList>
    </citation>
    <scope>NUCLEOTIDE SEQUENCE [LARGE SCALE GENOMIC DNA]</scope>
    <source>
        <strain evidence="2 3">JCM 15933</strain>
    </source>
</reference>
<protein>
    <recommendedName>
        <fullName evidence="4">Integral membrane protein</fullName>
    </recommendedName>
</protein>
<evidence type="ECO:0000313" key="3">
    <source>
        <dbReference type="Proteomes" id="UP001501470"/>
    </source>
</evidence>
<accession>A0ABN2ASC9</accession>
<evidence type="ECO:0000313" key="2">
    <source>
        <dbReference type="EMBL" id="GAA1523965.1"/>
    </source>
</evidence>
<feature type="transmembrane region" description="Helical" evidence="1">
    <location>
        <begin position="64"/>
        <end position="86"/>
    </location>
</feature>
<dbReference type="EMBL" id="BAAAQD010000009">
    <property type="protein sequence ID" value="GAA1523965.1"/>
    <property type="molecule type" value="Genomic_DNA"/>
</dbReference>
<proteinExistence type="predicted"/>
<feature type="transmembrane region" description="Helical" evidence="1">
    <location>
        <begin position="98"/>
        <end position="131"/>
    </location>
</feature>
<keyword evidence="1" id="KW-0812">Transmembrane</keyword>
<feature type="transmembrane region" description="Helical" evidence="1">
    <location>
        <begin position="213"/>
        <end position="242"/>
    </location>
</feature>
<organism evidence="2 3">
    <name type="scientific">Dactylosporangium maewongense</name>
    <dbReference type="NCBI Taxonomy" id="634393"/>
    <lineage>
        <taxon>Bacteria</taxon>
        <taxon>Bacillati</taxon>
        <taxon>Actinomycetota</taxon>
        <taxon>Actinomycetes</taxon>
        <taxon>Micromonosporales</taxon>
        <taxon>Micromonosporaceae</taxon>
        <taxon>Dactylosporangium</taxon>
    </lineage>
</organism>
<evidence type="ECO:0000256" key="1">
    <source>
        <dbReference type="SAM" id="Phobius"/>
    </source>
</evidence>
<feature type="transmembrane region" description="Helical" evidence="1">
    <location>
        <begin position="182"/>
        <end position="207"/>
    </location>
</feature>
<keyword evidence="1" id="KW-1133">Transmembrane helix</keyword>
<keyword evidence="3" id="KW-1185">Reference proteome</keyword>